<dbReference type="Proteomes" id="UP000180043">
    <property type="component" value="Unassembled WGS sequence"/>
</dbReference>
<gene>
    <name evidence="1" type="ORF">BKG82_28475</name>
</gene>
<name>A0A1S1LFM7_MYCCH</name>
<sequence>MLVALKEVPIPDPWNLRDFIGGVEQQRGRPIRLEPYPARALHRPCGLWLQYDDVDVILYDQFTSQYHCQQIILHEIGHIVLEHRPESVMDTTDFQPVSPLLPDIDVSAMTHFMARTTFDDTQERQAELFASLLLSQQGTTTRGFDLFQF</sequence>
<evidence type="ECO:0000313" key="2">
    <source>
        <dbReference type="Proteomes" id="UP000180043"/>
    </source>
</evidence>
<organism evidence="1 2">
    <name type="scientific">Mycobacteroides chelonae</name>
    <name type="common">Mycobacterium chelonae</name>
    <dbReference type="NCBI Taxonomy" id="1774"/>
    <lineage>
        <taxon>Bacteria</taxon>
        <taxon>Bacillati</taxon>
        <taxon>Actinomycetota</taxon>
        <taxon>Actinomycetes</taxon>
        <taxon>Mycobacteriales</taxon>
        <taxon>Mycobacteriaceae</taxon>
        <taxon>Mycobacteroides</taxon>
    </lineage>
</organism>
<comment type="caution">
    <text evidence="1">The sequence shown here is derived from an EMBL/GenBank/DDBJ whole genome shotgun (WGS) entry which is preliminary data.</text>
</comment>
<dbReference type="AlphaFoldDB" id="A0A1S1LFM7"/>
<evidence type="ECO:0000313" key="1">
    <source>
        <dbReference type="EMBL" id="OHU46143.1"/>
    </source>
</evidence>
<evidence type="ECO:0008006" key="3">
    <source>
        <dbReference type="Google" id="ProtNLM"/>
    </source>
</evidence>
<accession>A0A1S1LFM7</accession>
<reference evidence="1 2" key="1">
    <citation type="submission" date="2016-10" db="EMBL/GenBank/DDBJ databases">
        <title>Evaluation of Human, Veterinary and Environmental Mycobacterium chelonae Isolates by Core Genome Phylogenomic Analysis, Targeted Gene Comparison, and Anti-microbial Susceptibility Patterns: A Tale of Mistaken Identities.</title>
        <authorList>
            <person name="Fogelson S.B."/>
            <person name="Camus A.C."/>
            <person name="Lorenz W."/>
            <person name="Vasireddy R."/>
            <person name="Vasireddy S."/>
            <person name="Smith T."/>
            <person name="Brown-Elliott B.A."/>
            <person name="Wallace R.J.Jr."/>
            <person name="Hasan N.A."/>
            <person name="Reischl U."/>
            <person name="Sanchez S."/>
        </authorList>
    </citation>
    <scope>NUCLEOTIDE SEQUENCE [LARGE SCALE GENOMIC DNA]</scope>
    <source>
        <strain evidence="1 2">15515</strain>
    </source>
</reference>
<proteinExistence type="predicted"/>
<protein>
    <recommendedName>
        <fullName evidence="3">IrrE N-terminal-like domain-containing protein</fullName>
    </recommendedName>
</protein>
<dbReference type="EMBL" id="MLIQ01000049">
    <property type="protein sequence ID" value="OHU46143.1"/>
    <property type="molecule type" value="Genomic_DNA"/>
</dbReference>